<dbReference type="PANTHER" id="PTHR31747">
    <property type="entry name" value="PROTEIN LSD1"/>
    <property type="match status" value="1"/>
</dbReference>
<dbReference type="Pfam" id="PF06943">
    <property type="entry name" value="zf-LSD1"/>
    <property type="match status" value="2"/>
</dbReference>
<dbReference type="NCBIfam" id="TIGR01053">
    <property type="entry name" value="LSD1"/>
    <property type="match status" value="2"/>
</dbReference>
<dbReference type="KEGG" id="soe:110800888"/>
<protein>
    <submittedName>
        <fullName evidence="6">Protein LOL2 isoform X1</fullName>
    </submittedName>
</protein>
<dbReference type="InterPro" id="IPR040319">
    <property type="entry name" value="LSD1-like"/>
</dbReference>
<feature type="domain" description="Zinc finger LSD1-type" evidence="4">
    <location>
        <begin position="201"/>
        <end position="225"/>
    </location>
</feature>
<feature type="region of interest" description="Disordered" evidence="3">
    <location>
        <begin position="1"/>
        <end position="158"/>
    </location>
</feature>
<feature type="compositionally biased region" description="Basic and acidic residues" evidence="3">
    <location>
        <begin position="26"/>
        <end position="48"/>
    </location>
</feature>
<evidence type="ECO:0000313" key="5">
    <source>
        <dbReference type="Proteomes" id="UP000813463"/>
    </source>
</evidence>
<proteinExistence type="predicted"/>
<dbReference type="AlphaFoldDB" id="A0A9R0J626"/>
<dbReference type="GO" id="GO:0005634">
    <property type="term" value="C:nucleus"/>
    <property type="evidence" value="ECO:0007669"/>
    <property type="project" value="UniProtKB-SubCell"/>
</dbReference>
<keyword evidence="2" id="KW-0539">Nucleus</keyword>
<dbReference type="PANTHER" id="PTHR31747:SF17">
    <property type="entry name" value="PROTEIN LOL2"/>
    <property type="match status" value="1"/>
</dbReference>
<dbReference type="Proteomes" id="UP000813463">
    <property type="component" value="Chromosome 6"/>
</dbReference>
<gene>
    <name evidence="6" type="primary">LOC110800888</name>
</gene>
<dbReference type="GeneID" id="110800888"/>
<feature type="compositionally biased region" description="Basic and acidic residues" evidence="3">
    <location>
        <begin position="66"/>
        <end position="78"/>
    </location>
</feature>
<reference evidence="5" key="1">
    <citation type="journal article" date="2021" name="Nat. Commun.">
        <title>Genomic analyses provide insights into spinach domestication and the genetic basis of agronomic traits.</title>
        <authorList>
            <person name="Cai X."/>
            <person name="Sun X."/>
            <person name="Xu C."/>
            <person name="Sun H."/>
            <person name="Wang X."/>
            <person name="Ge C."/>
            <person name="Zhang Z."/>
            <person name="Wang Q."/>
            <person name="Fei Z."/>
            <person name="Jiao C."/>
            <person name="Wang Q."/>
        </authorList>
    </citation>
    <scope>NUCLEOTIDE SEQUENCE [LARGE SCALE GENOMIC DNA]</scope>
    <source>
        <strain evidence="5">cv. Varoflay</strain>
    </source>
</reference>
<evidence type="ECO:0000313" key="6">
    <source>
        <dbReference type="RefSeq" id="XP_021861907.1"/>
    </source>
</evidence>
<evidence type="ECO:0000259" key="4">
    <source>
        <dbReference type="Pfam" id="PF06943"/>
    </source>
</evidence>
<organism evidence="5 6">
    <name type="scientific">Spinacia oleracea</name>
    <name type="common">Spinach</name>
    <dbReference type="NCBI Taxonomy" id="3562"/>
    <lineage>
        <taxon>Eukaryota</taxon>
        <taxon>Viridiplantae</taxon>
        <taxon>Streptophyta</taxon>
        <taxon>Embryophyta</taxon>
        <taxon>Tracheophyta</taxon>
        <taxon>Spermatophyta</taxon>
        <taxon>Magnoliopsida</taxon>
        <taxon>eudicotyledons</taxon>
        <taxon>Gunneridae</taxon>
        <taxon>Pentapetalae</taxon>
        <taxon>Caryophyllales</taxon>
        <taxon>Chenopodiaceae</taxon>
        <taxon>Chenopodioideae</taxon>
        <taxon>Anserineae</taxon>
        <taxon>Spinacia</taxon>
    </lineage>
</organism>
<feature type="compositionally biased region" description="Basic and acidic residues" evidence="3">
    <location>
        <begin position="111"/>
        <end position="127"/>
    </location>
</feature>
<dbReference type="OrthoDB" id="509329at2759"/>
<sequence length="260" mass="28885">MDEEIGDTLLTEVQHHSPLPPPPQEQPREVEKEQLKEEGDTPQTEKQHHSTSLSPPPSPPTPQEQPKGEENEQPQLKEEETEQLQSKEEDGKENHKENDCGGEQVEIEEGEVSKSNEPGKEHEKMEELVGNDEEEGPPPGWDALPSPPPLPPSSQPERGQMVCGSCRHLLSYPQGAKHVQCSCCQTVNYVLEEHEVGQVKCGNCQLLLMYPYGAQSVRCFSCSSVIYIGVCTSSVTPDHNRRPPLSVQQSQACRPFSISH</sequence>
<evidence type="ECO:0000256" key="1">
    <source>
        <dbReference type="ARBA" id="ARBA00004123"/>
    </source>
</evidence>
<feature type="compositionally biased region" description="Basic and acidic residues" evidence="3">
    <location>
        <begin position="85"/>
        <end position="99"/>
    </location>
</feature>
<accession>A0A9R0J626</accession>
<name>A0A9R0J626_SPIOL</name>
<evidence type="ECO:0000256" key="2">
    <source>
        <dbReference type="ARBA" id="ARBA00023242"/>
    </source>
</evidence>
<feature type="domain" description="Zinc finger LSD1-type" evidence="4">
    <location>
        <begin position="163"/>
        <end position="187"/>
    </location>
</feature>
<keyword evidence="5" id="KW-1185">Reference proteome</keyword>
<comment type="subcellular location">
    <subcellularLocation>
        <location evidence="1">Nucleus</location>
    </subcellularLocation>
</comment>
<dbReference type="RefSeq" id="XP_021861907.1">
    <property type="nucleotide sequence ID" value="XM_022006215.2"/>
</dbReference>
<feature type="compositionally biased region" description="Pro residues" evidence="3">
    <location>
        <begin position="54"/>
        <end position="63"/>
    </location>
</feature>
<feature type="compositionally biased region" description="Pro residues" evidence="3">
    <location>
        <begin position="137"/>
        <end position="154"/>
    </location>
</feature>
<reference evidence="6" key="2">
    <citation type="submission" date="2025-08" db="UniProtKB">
        <authorList>
            <consortium name="RefSeq"/>
        </authorList>
    </citation>
    <scope>IDENTIFICATION</scope>
    <source>
        <tissue evidence="6">Leaf</tissue>
    </source>
</reference>
<evidence type="ECO:0000256" key="3">
    <source>
        <dbReference type="SAM" id="MobiDB-lite"/>
    </source>
</evidence>
<dbReference type="InterPro" id="IPR005735">
    <property type="entry name" value="Znf_LSD1"/>
</dbReference>